<name>A0ABV5B786_9BACL</name>
<gene>
    <name evidence="1" type="ORF">ACE3NQ_11575</name>
</gene>
<sequence length="45" mass="5337">MGDPSTQQPYEFRITGLDEIPEELTLVREVVDRRYKDPDWSVLLE</sequence>
<dbReference type="Proteomes" id="UP001580407">
    <property type="component" value="Unassembled WGS sequence"/>
</dbReference>
<comment type="caution">
    <text evidence="1">The sequence shown here is derived from an EMBL/GenBank/DDBJ whole genome shotgun (WGS) entry which is preliminary data.</text>
</comment>
<protein>
    <submittedName>
        <fullName evidence="1">Uncharacterized protein</fullName>
    </submittedName>
</protein>
<reference evidence="1 2" key="1">
    <citation type="submission" date="2024-09" db="EMBL/GenBank/DDBJ databases">
        <authorList>
            <person name="Ruan L."/>
        </authorList>
    </citation>
    <scope>NUCLEOTIDE SEQUENCE [LARGE SCALE GENOMIC DNA]</scope>
    <source>
        <strain evidence="1 2">D33</strain>
    </source>
</reference>
<evidence type="ECO:0000313" key="1">
    <source>
        <dbReference type="EMBL" id="MFB5681553.1"/>
    </source>
</evidence>
<organism evidence="1 2">
    <name type="scientific">Paenibacillus terreus</name>
    <dbReference type="NCBI Taxonomy" id="1387834"/>
    <lineage>
        <taxon>Bacteria</taxon>
        <taxon>Bacillati</taxon>
        <taxon>Bacillota</taxon>
        <taxon>Bacilli</taxon>
        <taxon>Bacillales</taxon>
        <taxon>Paenibacillaceae</taxon>
        <taxon>Paenibacillus</taxon>
    </lineage>
</organism>
<dbReference type="RefSeq" id="WP_375525339.1">
    <property type="nucleotide sequence ID" value="NZ_JBHILM010000011.1"/>
</dbReference>
<proteinExistence type="predicted"/>
<accession>A0ABV5B786</accession>
<keyword evidence="2" id="KW-1185">Reference proteome</keyword>
<dbReference type="EMBL" id="JBHILM010000011">
    <property type="protein sequence ID" value="MFB5681553.1"/>
    <property type="molecule type" value="Genomic_DNA"/>
</dbReference>
<evidence type="ECO:0000313" key="2">
    <source>
        <dbReference type="Proteomes" id="UP001580407"/>
    </source>
</evidence>